<evidence type="ECO:0000313" key="1">
    <source>
        <dbReference type="EMBL" id="MBX53429.1"/>
    </source>
</evidence>
<dbReference type="EMBL" id="GGEC01072945">
    <property type="protein sequence ID" value="MBX53429.1"/>
    <property type="molecule type" value="Transcribed_RNA"/>
</dbReference>
<accession>A0A2P2PFI7</accession>
<organism evidence="1">
    <name type="scientific">Rhizophora mucronata</name>
    <name type="common">Asiatic mangrove</name>
    <dbReference type="NCBI Taxonomy" id="61149"/>
    <lineage>
        <taxon>Eukaryota</taxon>
        <taxon>Viridiplantae</taxon>
        <taxon>Streptophyta</taxon>
        <taxon>Embryophyta</taxon>
        <taxon>Tracheophyta</taxon>
        <taxon>Spermatophyta</taxon>
        <taxon>Magnoliopsida</taxon>
        <taxon>eudicotyledons</taxon>
        <taxon>Gunneridae</taxon>
        <taxon>Pentapetalae</taxon>
        <taxon>rosids</taxon>
        <taxon>fabids</taxon>
        <taxon>Malpighiales</taxon>
        <taxon>Rhizophoraceae</taxon>
        <taxon>Rhizophora</taxon>
    </lineage>
</organism>
<protein>
    <submittedName>
        <fullName evidence="1">Uncharacterized protein</fullName>
    </submittedName>
</protein>
<sequence length="8" mass="914">MFLKESGC</sequence>
<name>A0A2P2PFI7_RHIMU</name>
<proteinExistence type="predicted"/>
<reference evidence="1" key="1">
    <citation type="submission" date="2018-02" db="EMBL/GenBank/DDBJ databases">
        <title>Rhizophora mucronata_Transcriptome.</title>
        <authorList>
            <person name="Meera S.P."/>
            <person name="Sreeshan A."/>
            <person name="Augustine A."/>
        </authorList>
    </citation>
    <scope>NUCLEOTIDE SEQUENCE</scope>
    <source>
        <tissue evidence="1">Leaf</tissue>
    </source>
</reference>